<dbReference type="Pfam" id="PF00535">
    <property type="entry name" value="Glycos_transf_2"/>
    <property type="match status" value="1"/>
</dbReference>
<proteinExistence type="predicted"/>
<name>A0A559IPG7_9BACL</name>
<dbReference type="EMBL" id="VNJK01000002">
    <property type="protein sequence ID" value="TVX89443.1"/>
    <property type="molecule type" value="Genomic_DNA"/>
</dbReference>
<protein>
    <submittedName>
        <fullName evidence="2">Glycosyltransferase family 2 protein</fullName>
    </submittedName>
</protein>
<dbReference type="RefSeq" id="WP_144991945.1">
    <property type="nucleotide sequence ID" value="NZ_VNJK01000002.1"/>
</dbReference>
<evidence type="ECO:0000313" key="3">
    <source>
        <dbReference type="Proteomes" id="UP000318102"/>
    </source>
</evidence>
<dbReference type="SMART" id="SM00028">
    <property type="entry name" value="TPR"/>
    <property type="match status" value="3"/>
</dbReference>
<evidence type="ECO:0000259" key="1">
    <source>
        <dbReference type="Pfam" id="PF00535"/>
    </source>
</evidence>
<dbReference type="CDD" id="cd02511">
    <property type="entry name" value="Beta4Glucosyltransferase"/>
    <property type="match status" value="1"/>
</dbReference>
<dbReference type="PANTHER" id="PTHR43630">
    <property type="entry name" value="POLY-BETA-1,6-N-ACETYL-D-GLUCOSAMINE SYNTHASE"/>
    <property type="match status" value="1"/>
</dbReference>
<dbReference type="OrthoDB" id="9815923at2"/>
<dbReference type="SUPFAM" id="SSF48452">
    <property type="entry name" value="TPR-like"/>
    <property type="match status" value="1"/>
</dbReference>
<dbReference type="Proteomes" id="UP000318102">
    <property type="component" value="Unassembled WGS sequence"/>
</dbReference>
<evidence type="ECO:0000313" key="2">
    <source>
        <dbReference type="EMBL" id="TVX89443.1"/>
    </source>
</evidence>
<dbReference type="Gene3D" id="3.90.550.10">
    <property type="entry name" value="Spore Coat Polysaccharide Biosynthesis Protein SpsA, Chain A"/>
    <property type="match status" value="1"/>
</dbReference>
<dbReference type="InterPro" id="IPR001173">
    <property type="entry name" value="Glyco_trans_2-like"/>
</dbReference>
<organism evidence="2 3">
    <name type="scientific">Paenibacillus agilis</name>
    <dbReference type="NCBI Taxonomy" id="3020863"/>
    <lineage>
        <taxon>Bacteria</taxon>
        <taxon>Bacillati</taxon>
        <taxon>Bacillota</taxon>
        <taxon>Bacilli</taxon>
        <taxon>Bacillales</taxon>
        <taxon>Paenibacillaceae</taxon>
        <taxon>Paenibacillus</taxon>
    </lineage>
</organism>
<dbReference type="Gene3D" id="1.25.40.10">
    <property type="entry name" value="Tetratricopeptide repeat domain"/>
    <property type="match status" value="1"/>
</dbReference>
<dbReference type="SUPFAM" id="SSF53448">
    <property type="entry name" value="Nucleotide-diphospho-sugar transferases"/>
    <property type="match status" value="1"/>
</dbReference>
<keyword evidence="3" id="KW-1185">Reference proteome</keyword>
<dbReference type="PANTHER" id="PTHR43630:SF2">
    <property type="entry name" value="GLYCOSYLTRANSFERASE"/>
    <property type="match status" value="1"/>
</dbReference>
<accession>A0A559IPG7</accession>
<gene>
    <name evidence="2" type="ORF">FPZ44_16815</name>
</gene>
<comment type="caution">
    <text evidence="2">The sequence shown here is derived from an EMBL/GenBank/DDBJ whole genome shotgun (WGS) entry which is preliminary data.</text>
</comment>
<dbReference type="AlphaFoldDB" id="A0A559IPG7"/>
<dbReference type="InterPro" id="IPR029044">
    <property type="entry name" value="Nucleotide-diphossugar_trans"/>
</dbReference>
<dbReference type="InterPro" id="IPR011990">
    <property type="entry name" value="TPR-like_helical_dom_sf"/>
</dbReference>
<dbReference type="InterPro" id="IPR019734">
    <property type="entry name" value="TPR_rpt"/>
</dbReference>
<reference evidence="2 3" key="1">
    <citation type="submission" date="2019-07" db="EMBL/GenBank/DDBJ databases">
        <authorList>
            <person name="Kim J."/>
        </authorList>
    </citation>
    <scope>NUCLEOTIDE SEQUENCE [LARGE SCALE GENOMIC DNA]</scope>
    <source>
        <strain evidence="2 3">N4</strain>
    </source>
</reference>
<feature type="domain" description="Glycosyltransferase 2-like" evidence="1">
    <location>
        <begin position="5"/>
        <end position="158"/>
    </location>
</feature>
<sequence length="367" mass="41912">MLPISVCMIVKNEEKHIRQAIESVKPYVKEVIVLDTGSTDNTGCIAANSGARVYGMTWNNSFADMRNACISYANQPYILVLDADERLSLCDMEIMEQALRIMEQGKGYAGDVVIRSSTQSGEISESTITRLFPNRPDYKYQGRIHEQLVYKQETIKSIRTGIVIDHFGYEDEEIQSKDKYRRNLALIQASLEANENDSYLLFQLGRTYYVMKEYQSAAVALTKCIDSMASTKQHYLSTTYLTLGYTYIHLKEWGLFEKCLNDAIDIYPDYTDLYYMYGTALVEAKNPEWLPYIPDAFMNCLQLGAPTSSKYETVAGVGTYKAHYNLGVYYELTGNIELALYHYEQGNSYNYELANQSVIRLKQLIKG</sequence>